<evidence type="ECO:0000313" key="1">
    <source>
        <dbReference type="EMBL" id="KRY52740.1"/>
    </source>
</evidence>
<comment type="caution">
    <text evidence="1">The sequence shown here is derived from an EMBL/GenBank/DDBJ whole genome shotgun (WGS) entry which is preliminary data.</text>
</comment>
<accession>A0A0V1CTW9</accession>
<keyword evidence="2" id="KW-1185">Reference proteome</keyword>
<dbReference type="AlphaFoldDB" id="A0A0V1CTW9"/>
<sequence length="102" mass="11706">MKTDYGSFQLVETDLKSPNKIGYICTYQKRNIYETMRVDEGYLLREFTGQMGNLIGHSDLRLNLEMTNVLMAVQQMKIDDTCEAKFTPLTAVNPRVRGYSVS</sequence>
<dbReference type="OrthoDB" id="10355874at2759"/>
<reference evidence="1 2" key="1">
    <citation type="submission" date="2015-01" db="EMBL/GenBank/DDBJ databases">
        <title>Evolution of Trichinella species and genotypes.</title>
        <authorList>
            <person name="Korhonen P.K."/>
            <person name="Edoardo P."/>
            <person name="Giuseppe L.R."/>
            <person name="Gasser R.B."/>
        </authorList>
    </citation>
    <scope>NUCLEOTIDE SEQUENCE [LARGE SCALE GENOMIC DNA]</scope>
    <source>
        <strain evidence="1">ISS120</strain>
    </source>
</reference>
<proteinExistence type="predicted"/>
<dbReference type="EMBL" id="JYDI01000099">
    <property type="protein sequence ID" value="KRY52740.1"/>
    <property type="molecule type" value="Genomic_DNA"/>
</dbReference>
<name>A0A0V1CTW9_TRIBR</name>
<protein>
    <submittedName>
        <fullName evidence="1">Uncharacterized protein</fullName>
    </submittedName>
</protein>
<dbReference type="Proteomes" id="UP000054653">
    <property type="component" value="Unassembled WGS sequence"/>
</dbReference>
<organism evidence="1 2">
    <name type="scientific">Trichinella britovi</name>
    <name type="common">Parasitic roundworm</name>
    <dbReference type="NCBI Taxonomy" id="45882"/>
    <lineage>
        <taxon>Eukaryota</taxon>
        <taxon>Metazoa</taxon>
        <taxon>Ecdysozoa</taxon>
        <taxon>Nematoda</taxon>
        <taxon>Enoplea</taxon>
        <taxon>Dorylaimia</taxon>
        <taxon>Trichinellida</taxon>
        <taxon>Trichinellidae</taxon>
        <taxon>Trichinella</taxon>
    </lineage>
</organism>
<gene>
    <name evidence="1" type="ORF">T03_16611</name>
</gene>
<evidence type="ECO:0000313" key="2">
    <source>
        <dbReference type="Proteomes" id="UP000054653"/>
    </source>
</evidence>